<evidence type="ECO:0000259" key="11">
    <source>
        <dbReference type="PROSITE" id="PS50075"/>
    </source>
</evidence>
<dbReference type="SUPFAM" id="SSF50129">
    <property type="entry name" value="GroES-like"/>
    <property type="match status" value="1"/>
</dbReference>
<accession>A0A9N9YJJ6</accession>
<dbReference type="SMART" id="SM00822">
    <property type="entry name" value="PKS_KR"/>
    <property type="match status" value="1"/>
</dbReference>
<keyword evidence="2" id="KW-0596">Phosphopantetheine</keyword>
<dbReference type="SMART" id="SM00825">
    <property type="entry name" value="PKS_KS"/>
    <property type="match status" value="1"/>
</dbReference>
<dbReference type="GO" id="GO:0006633">
    <property type="term" value="P:fatty acid biosynthetic process"/>
    <property type="evidence" value="ECO:0007669"/>
    <property type="project" value="TreeGrafter"/>
</dbReference>
<reference evidence="14" key="1">
    <citation type="submission" date="2021-10" db="EMBL/GenBank/DDBJ databases">
        <authorList>
            <person name="Piombo E."/>
        </authorList>
    </citation>
    <scope>NUCLEOTIDE SEQUENCE</scope>
</reference>
<evidence type="ECO:0000313" key="14">
    <source>
        <dbReference type="EMBL" id="CAH0020350.1"/>
    </source>
</evidence>
<dbReference type="PROSITE" id="PS50075">
    <property type="entry name" value="CARRIER"/>
    <property type="match status" value="1"/>
</dbReference>
<dbReference type="Pfam" id="PF08659">
    <property type="entry name" value="KR"/>
    <property type="match status" value="1"/>
</dbReference>
<keyword evidence="7" id="KW-0511">Multifunctional enzyme</keyword>
<dbReference type="InterPro" id="IPR036736">
    <property type="entry name" value="ACP-like_sf"/>
</dbReference>
<dbReference type="GO" id="GO:0016491">
    <property type="term" value="F:oxidoreductase activity"/>
    <property type="evidence" value="ECO:0007669"/>
    <property type="project" value="UniProtKB-KW"/>
</dbReference>
<dbReference type="Gene3D" id="3.90.180.10">
    <property type="entry name" value="Medium-chain alcohol dehydrogenases, catalytic domain"/>
    <property type="match status" value="1"/>
</dbReference>
<sequence length="2564" mass="284491">MACNDIAVVGLSFRLPQGVEDEEALWEVLQNQRNLMTAWPETRLNIESFFDADPTTENKLHSRGGYSLKGDPGVFDASFFSISAQEAAAMDPQQRWALETSYRALENAGIPMQEIKGSNTAVFSSSFSDDYARLSGKDPDNFPKSFITSTAPSVLANSLSWYFDLKGPSIHVDTACPSSLVALDLACQSLRSGASSAAIVVGTSFIFTPERSIQLDNLGFLSDDGRCFSFDHRANGYGRGEGVISMILKPIQRAVEAGDVIRAVIRATGTNQDGRTTGLTQPHVDSQEALIRSVYERAGLSFDTTCFFEAHGTGTRLGDSAEVEAIGRVFKQYRTSEEPLLVGSIKTNLGHLEGCSGIAGVLKSIMVLERGIIPPNALFEKIHPNIKPHVHRISVSTKSITWPSQGPRRVSINSFGFGGTNSHTVLDDAYHYILSKDIKALVKTIRIDIGRPLIEAGGGLSSATLVEGKPTFREINSTGFRVVKSLKKPNTNGTQSTSNERGETGTLKSHSLLVWSAADEKTLKDILEKYSTYFEPLRLEGVESIEKLPFTLAAKRTHLPWRSFSVVDNDFASSDKSFETATSPVYSSLMKIGFIFTGQGAQYVNMGIDLIKYPVFKATLQHADFAYRELGYKQSIFDALRDQQTINLPENSQILCTALQIALVDLLKSWRVTSTLVVGHSSGEIAAAHAAGALSFQSACKVSYHRGQAVQNLCSRPDYASGEMMSVNLSEEQAREYLKAVNIQTVQVACMNSPINSTLSGDQKSINDLQDRLETDGILARVIKAGVAYHSRAMQSAAADYLSAIGTLDPGNHNDQSPITMISSVTGRVVSRETLCQAQYWVDNLVLPVRFFDALQSMISLETGSKTERISSLGLVEIGPHCALRRPVQDTLSSLLGNRMFEYRAVLDRSKAALQTMLNLLGSLFCWGVPVQLMTVNELHNIDTPLPFFLSVPKYPFNHSASYWAESRFSRDFRLRESVTSSLLGTPVSDWNPLEPRWRKIWTVDSFPWIADHIISETVLLPGMCMLAMALEAVRHISRDRTSVTGYHVKEAHFTSAVVIHSPPEELTETMLQLRPIKKVDEKETVWFEVTIFALSKWQWSDCFRATIKMQKEERIKNSVSDGLEKRLARFQRIQSCFRSQYTNTKPISRERLYKFFSEHGYEYGDSFQLLENTLWDGKDSGASGIQAKERTNGLFHPPVLDASLQLLIALDSKAASYSTAINVPHQLFDGWVSASGWQQSQYSSAQCLATARHVPGGVGFEGNAQFIIDEGELLYEFKRVVMRPISKQPDVDQSIEEKMLYSIEWKAQLSLLSPQQLHHACHNGDSETDLGLICDKLEYVLSHALYRAYEWLSGESPSMVQNSLYDYASWISRYSAPHFFHQSSILEDVDIAARFQEIEMSYHPFTLFSVLGRNLRKILSGSMIASEFASQKGRIDDFYVGIYRSLSDHRFQSVIELLTHENPNLIIVELGAADTIWPDIVLSALHNLERRTGAHKFVEYVYTDISETSLETMRRRLKRYDSRVRFQFLDLDHPTSKQGFESSTFDLVLACSASHSRLSSKVQLSNIRSLLKPRGRLINVAMVSSDNMLARFASGLLPRLWSYDMTERGWDELFKDNGFSGNDLVIRDYESEACHLFSLMVSTAKTLPRPGMPVVILVDPQSEHQKALVDTLVIQLLEFSDHVTSIVPFEEIQSAALSGSEIVLCLVELGSIALAGLSEAQFDSLKFLVKGTRKCLWVSIATIGSDYCPSQYLIEGLFRSLRSEDTNRQYITLTIDLPTKELKVDTLAEHILAVFRASFDHQSPESEYIVRNGQVLTGRLLQERALSEKIQSFTSNQVVNETWLPGPPLKLEIGTPGLLDSIRFVEDSSFRVELAPEEVEIEAKIWGVAFRDIFVALGRMGGDDVGIDCAGIITRIGTGCGATSLKPGDRVCMLSGGCMRSFPRAPKEAVAKIPDSMSFEAAASIINPASTAYHCLLHIARLQEGERILIHSASGSTGQLAIWIAKSVGAEIFATVGFEDKKRFLIENFDIPEDHIFYSRNTEFAQGVLRMTQGRGVDVVLNSLSGDGLLASLECIGQFGRFIEIGKADIMARSSLPMASLAKNISFCVVDLYHLAETDTGLSGRLVQCVIDLMANKVIQHPTPLHIYSVSEVELAFRYLQSGRNIGRVLITIKPTDTVQKYIVKKSNWTFDKRATYLVSGGLGGIGRAILQWLACKGARYIIAPSRSGASSPDAREVIRYLRARGIHVERPQCDVSSLHLLDSVLKSLAKRMPPIKGCINATMVLQDSVFENMDYHQWKLTIKSKAETSWNLHRLLPRSLEFFIQLSSLSGIYGSIAQSSYSAACTFQDALARHRANQGERATSLNLGWMFEAGVISANNTYQQQRERLCDMRKISNDELFALLDIYCDPLPTRSESQLLVGVVTSLQQIAQGLSTPGPAQRRPLFAGFSTASAVIQDEETTNTGSKKDATSLFKEAREHDNRASIVIQALSYRLARALAIHHDTVDSSQPLSYYGVDSLTATELRSWFRSIFKAEVALSGILELGTTVSTIGDLVAKRSKL</sequence>
<feature type="active site" description="Proton acceptor; for dehydratase activity" evidence="9">
    <location>
        <position position="1013"/>
    </location>
</feature>
<dbReference type="InterPro" id="IPR056501">
    <property type="entry name" value="NAD-bd_HRPKS_sdrA"/>
</dbReference>
<dbReference type="InterPro" id="IPR049900">
    <property type="entry name" value="PKS_mFAS_DH"/>
</dbReference>
<dbReference type="GO" id="GO:1901336">
    <property type="term" value="P:lactone biosynthetic process"/>
    <property type="evidence" value="ECO:0007669"/>
    <property type="project" value="UniProtKB-ARBA"/>
</dbReference>
<dbReference type="InterPro" id="IPR014043">
    <property type="entry name" value="Acyl_transferase_dom"/>
</dbReference>
<dbReference type="InterPro" id="IPR020841">
    <property type="entry name" value="PKS_Beta-ketoAc_synthase_dom"/>
</dbReference>
<evidence type="ECO:0000259" key="12">
    <source>
        <dbReference type="PROSITE" id="PS52004"/>
    </source>
</evidence>
<dbReference type="InterPro" id="IPR009081">
    <property type="entry name" value="PP-bd_ACP"/>
</dbReference>
<evidence type="ECO:0000256" key="9">
    <source>
        <dbReference type="PROSITE-ProRule" id="PRU01363"/>
    </source>
</evidence>
<dbReference type="Pfam" id="PF13602">
    <property type="entry name" value="ADH_zinc_N_2"/>
    <property type="match status" value="1"/>
</dbReference>
<dbReference type="SMART" id="SM00827">
    <property type="entry name" value="PKS_AT"/>
    <property type="match status" value="1"/>
</dbReference>
<evidence type="ECO:0000256" key="2">
    <source>
        <dbReference type="ARBA" id="ARBA00022450"/>
    </source>
</evidence>
<dbReference type="Pfam" id="PF08242">
    <property type="entry name" value="Methyltransf_12"/>
    <property type="match status" value="1"/>
</dbReference>
<feature type="domain" description="Ketosynthase family 3 (KS3)" evidence="12">
    <location>
        <begin position="3"/>
        <end position="428"/>
    </location>
</feature>
<keyword evidence="3" id="KW-0597">Phosphoprotein</keyword>
<dbReference type="CDD" id="cd05195">
    <property type="entry name" value="enoyl_red"/>
    <property type="match status" value="1"/>
</dbReference>
<feature type="region of interest" description="Disordered" evidence="10">
    <location>
        <begin position="486"/>
        <end position="505"/>
    </location>
</feature>
<keyword evidence="4" id="KW-0808">Transferase</keyword>
<dbReference type="InterPro" id="IPR016035">
    <property type="entry name" value="Acyl_Trfase/lysoPLipase"/>
</dbReference>
<dbReference type="SUPFAM" id="SSF55048">
    <property type="entry name" value="Probable ACP-binding domain of malonyl-CoA ACP transacylase"/>
    <property type="match status" value="1"/>
</dbReference>
<comment type="pathway">
    <text evidence="1">Secondary metabolite biosynthesis.</text>
</comment>
<dbReference type="InterPro" id="IPR001227">
    <property type="entry name" value="Ac_transferase_dom_sf"/>
</dbReference>
<dbReference type="Proteomes" id="UP000696573">
    <property type="component" value="Unassembled WGS sequence"/>
</dbReference>
<keyword evidence="8" id="KW-0012">Acyltransferase</keyword>
<evidence type="ECO:0000256" key="1">
    <source>
        <dbReference type="ARBA" id="ARBA00005179"/>
    </source>
</evidence>
<dbReference type="GO" id="GO:0004312">
    <property type="term" value="F:fatty acid synthase activity"/>
    <property type="evidence" value="ECO:0007669"/>
    <property type="project" value="TreeGrafter"/>
</dbReference>
<evidence type="ECO:0000256" key="6">
    <source>
        <dbReference type="ARBA" id="ARBA00023002"/>
    </source>
</evidence>
<name>A0A9N9YJJ6_9HYPO</name>
<feature type="compositionally biased region" description="Polar residues" evidence="10">
    <location>
        <begin position="488"/>
        <end position="499"/>
    </location>
</feature>
<dbReference type="InterPro" id="IPR049552">
    <property type="entry name" value="PKS_DH_N"/>
</dbReference>
<dbReference type="InterPro" id="IPR016039">
    <property type="entry name" value="Thiolase-like"/>
</dbReference>
<evidence type="ECO:0000256" key="10">
    <source>
        <dbReference type="SAM" id="MobiDB-lite"/>
    </source>
</evidence>
<dbReference type="InterPro" id="IPR050091">
    <property type="entry name" value="PKS_NRPS_Biosynth_Enz"/>
</dbReference>
<evidence type="ECO:0000256" key="3">
    <source>
        <dbReference type="ARBA" id="ARBA00022553"/>
    </source>
</evidence>
<dbReference type="InterPro" id="IPR042104">
    <property type="entry name" value="PKS_dehydratase_sf"/>
</dbReference>
<dbReference type="Gene3D" id="3.10.129.110">
    <property type="entry name" value="Polyketide synthase dehydratase"/>
    <property type="match status" value="1"/>
</dbReference>
<dbReference type="GO" id="GO:0044550">
    <property type="term" value="P:secondary metabolite biosynthetic process"/>
    <property type="evidence" value="ECO:0007669"/>
    <property type="project" value="TreeGrafter"/>
</dbReference>
<feature type="domain" description="PKS/mFAS DH" evidence="13">
    <location>
        <begin position="981"/>
        <end position="1292"/>
    </location>
</feature>
<evidence type="ECO:0008006" key="16">
    <source>
        <dbReference type="Google" id="ProtNLM"/>
    </source>
</evidence>
<feature type="domain" description="Carrier" evidence="11">
    <location>
        <begin position="2484"/>
        <end position="2564"/>
    </location>
</feature>
<dbReference type="Pfam" id="PF02801">
    <property type="entry name" value="Ketoacyl-synt_C"/>
    <property type="match status" value="1"/>
</dbReference>
<dbReference type="InterPro" id="IPR029063">
    <property type="entry name" value="SAM-dependent_MTases_sf"/>
</dbReference>
<feature type="region of interest" description="N-terminal hotdog fold" evidence="9">
    <location>
        <begin position="981"/>
        <end position="1115"/>
    </location>
</feature>
<dbReference type="InterPro" id="IPR020807">
    <property type="entry name" value="PKS_DH"/>
</dbReference>
<dbReference type="SMART" id="SM00826">
    <property type="entry name" value="PKS_DH"/>
    <property type="match status" value="1"/>
</dbReference>
<dbReference type="Gene3D" id="1.10.1200.10">
    <property type="entry name" value="ACP-like"/>
    <property type="match status" value="1"/>
</dbReference>
<dbReference type="Gene3D" id="3.40.50.720">
    <property type="entry name" value="NAD(P)-binding Rossmann-like Domain"/>
    <property type="match status" value="1"/>
</dbReference>
<evidence type="ECO:0000313" key="15">
    <source>
        <dbReference type="Proteomes" id="UP000696573"/>
    </source>
</evidence>
<proteinExistence type="predicted"/>
<dbReference type="InterPro" id="IPR036291">
    <property type="entry name" value="NAD(P)-bd_dom_sf"/>
</dbReference>
<dbReference type="PROSITE" id="PS52019">
    <property type="entry name" value="PKS_MFAS_DH"/>
    <property type="match status" value="1"/>
</dbReference>
<dbReference type="PANTHER" id="PTHR43775">
    <property type="entry name" value="FATTY ACID SYNTHASE"/>
    <property type="match status" value="1"/>
</dbReference>
<dbReference type="Pfam" id="PF23114">
    <property type="entry name" value="NAD-bd_HRPKS_sdrA"/>
    <property type="match status" value="1"/>
</dbReference>
<dbReference type="FunFam" id="3.40.50.720:FF:000209">
    <property type="entry name" value="Polyketide synthase Pks12"/>
    <property type="match status" value="1"/>
</dbReference>
<feature type="region of interest" description="C-terminal hotdog fold" evidence="9">
    <location>
        <begin position="1145"/>
        <end position="1292"/>
    </location>
</feature>
<dbReference type="InterPro" id="IPR014030">
    <property type="entry name" value="Ketoacyl_synth_N"/>
</dbReference>
<dbReference type="Pfam" id="PF00698">
    <property type="entry name" value="Acyl_transf_1"/>
    <property type="match status" value="1"/>
</dbReference>
<keyword evidence="15" id="KW-1185">Reference proteome</keyword>
<dbReference type="SMART" id="SM00829">
    <property type="entry name" value="PKS_ER"/>
    <property type="match status" value="1"/>
</dbReference>
<dbReference type="SUPFAM" id="SSF47336">
    <property type="entry name" value="ACP-like"/>
    <property type="match status" value="1"/>
</dbReference>
<evidence type="ECO:0000256" key="7">
    <source>
        <dbReference type="ARBA" id="ARBA00023268"/>
    </source>
</evidence>
<dbReference type="Pfam" id="PF16197">
    <property type="entry name" value="KAsynt_C_assoc"/>
    <property type="match status" value="1"/>
</dbReference>
<dbReference type="SMART" id="SM00823">
    <property type="entry name" value="PKS_PP"/>
    <property type="match status" value="1"/>
</dbReference>
<protein>
    <recommendedName>
        <fullName evidence="16">Carrier domain-containing protein</fullName>
    </recommendedName>
</protein>
<evidence type="ECO:0000256" key="4">
    <source>
        <dbReference type="ARBA" id="ARBA00022679"/>
    </source>
</evidence>
<comment type="caution">
    <text evidence="14">The sequence shown here is derived from an EMBL/GenBank/DDBJ whole genome shotgun (WGS) entry which is preliminary data.</text>
</comment>
<dbReference type="InterPro" id="IPR016036">
    <property type="entry name" value="Malonyl_transacylase_ACP-bd"/>
</dbReference>
<dbReference type="Pfam" id="PF00550">
    <property type="entry name" value="PP-binding"/>
    <property type="match status" value="1"/>
</dbReference>
<dbReference type="Pfam" id="PF00109">
    <property type="entry name" value="ketoacyl-synt"/>
    <property type="match status" value="1"/>
</dbReference>
<evidence type="ECO:0000256" key="5">
    <source>
        <dbReference type="ARBA" id="ARBA00022857"/>
    </source>
</evidence>
<dbReference type="SUPFAM" id="SSF53335">
    <property type="entry name" value="S-adenosyl-L-methionine-dependent methyltransferases"/>
    <property type="match status" value="1"/>
</dbReference>
<dbReference type="Pfam" id="PF14765">
    <property type="entry name" value="PS-DH"/>
    <property type="match status" value="1"/>
</dbReference>
<dbReference type="SUPFAM" id="SSF53901">
    <property type="entry name" value="Thiolase-like"/>
    <property type="match status" value="1"/>
</dbReference>
<evidence type="ECO:0000259" key="13">
    <source>
        <dbReference type="PROSITE" id="PS52019"/>
    </source>
</evidence>
<dbReference type="GO" id="GO:0031177">
    <property type="term" value="F:phosphopantetheine binding"/>
    <property type="evidence" value="ECO:0007669"/>
    <property type="project" value="InterPro"/>
</dbReference>
<dbReference type="SUPFAM" id="SSF52151">
    <property type="entry name" value="FabD/lysophospholipase-like"/>
    <property type="match status" value="1"/>
</dbReference>
<keyword evidence="6" id="KW-0560">Oxidoreductase</keyword>
<feature type="active site" description="Proton donor; for dehydratase activity" evidence="9">
    <location>
        <position position="1202"/>
    </location>
</feature>
<dbReference type="InterPro" id="IPR020843">
    <property type="entry name" value="ER"/>
</dbReference>
<dbReference type="InterPro" id="IPR014031">
    <property type="entry name" value="Ketoacyl_synth_C"/>
</dbReference>
<evidence type="ECO:0000256" key="8">
    <source>
        <dbReference type="ARBA" id="ARBA00023315"/>
    </source>
</evidence>
<dbReference type="OrthoDB" id="329835at2759"/>
<organism evidence="14 15">
    <name type="scientific">Clonostachys rhizophaga</name>
    <dbReference type="NCBI Taxonomy" id="160324"/>
    <lineage>
        <taxon>Eukaryota</taxon>
        <taxon>Fungi</taxon>
        <taxon>Dikarya</taxon>
        <taxon>Ascomycota</taxon>
        <taxon>Pezizomycotina</taxon>
        <taxon>Sordariomycetes</taxon>
        <taxon>Hypocreomycetidae</taxon>
        <taxon>Hypocreales</taxon>
        <taxon>Bionectriaceae</taxon>
        <taxon>Clonostachys</taxon>
    </lineage>
</organism>
<keyword evidence="5" id="KW-0521">NADP</keyword>
<dbReference type="InterPro" id="IPR020806">
    <property type="entry name" value="PKS_PP-bd"/>
</dbReference>
<dbReference type="InterPro" id="IPR013217">
    <property type="entry name" value="Methyltransf_12"/>
</dbReference>
<dbReference type="InterPro" id="IPR057326">
    <property type="entry name" value="KR_dom"/>
</dbReference>
<dbReference type="InterPro" id="IPR013968">
    <property type="entry name" value="PKS_KR"/>
</dbReference>
<dbReference type="InterPro" id="IPR032821">
    <property type="entry name" value="PKS_assoc"/>
</dbReference>
<dbReference type="CDD" id="cd00833">
    <property type="entry name" value="PKS"/>
    <property type="match status" value="1"/>
</dbReference>
<dbReference type="Gene3D" id="3.40.50.150">
    <property type="entry name" value="Vaccinia Virus protein VP39"/>
    <property type="match status" value="1"/>
</dbReference>
<dbReference type="Gene3D" id="3.40.366.10">
    <property type="entry name" value="Malonyl-Coenzyme A Acyl Carrier Protein, domain 2"/>
    <property type="match status" value="1"/>
</dbReference>
<dbReference type="Pfam" id="PF21089">
    <property type="entry name" value="PKS_DH_N"/>
    <property type="match status" value="1"/>
</dbReference>
<dbReference type="PANTHER" id="PTHR43775:SF29">
    <property type="entry name" value="ASPERFURANONE POLYKETIDE SYNTHASE AFOG-RELATED"/>
    <property type="match status" value="1"/>
</dbReference>
<dbReference type="SUPFAM" id="SSF51735">
    <property type="entry name" value="NAD(P)-binding Rossmann-fold domains"/>
    <property type="match status" value="2"/>
</dbReference>
<dbReference type="EMBL" id="CABFNQ020000642">
    <property type="protein sequence ID" value="CAH0020350.1"/>
    <property type="molecule type" value="Genomic_DNA"/>
</dbReference>
<gene>
    <name evidence="14" type="ORF">CRHIZ90672A_00013850</name>
</gene>
<dbReference type="InterPro" id="IPR011032">
    <property type="entry name" value="GroES-like_sf"/>
</dbReference>
<dbReference type="PROSITE" id="PS52004">
    <property type="entry name" value="KS3_2"/>
    <property type="match status" value="1"/>
</dbReference>
<dbReference type="InterPro" id="IPR049551">
    <property type="entry name" value="PKS_DH_C"/>
</dbReference>
<dbReference type="Gene3D" id="3.40.47.10">
    <property type="match status" value="1"/>
</dbReference>